<accession>A0A1H3RGK1</accession>
<keyword evidence="1" id="KW-0677">Repeat</keyword>
<evidence type="ECO:0000256" key="2">
    <source>
        <dbReference type="ARBA" id="ARBA00022803"/>
    </source>
</evidence>
<gene>
    <name evidence="4" type="ORF">SAMN05421504_11155</name>
</gene>
<feature type="repeat" description="TPR" evidence="3">
    <location>
        <begin position="533"/>
        <end position="566"/>
    </location>
</feature>
<reference evidence="4 5" key="1">
    <citation type="submission" date="2016-10" db="EMBL/GenBank/DDBJ databases">
        <authorList>
            <person name="de Groot N.N."/>
        </authorList>
    </citation>
    <scope>NUCLEOTIDE SEQUENCE [LARGE SCALE GENOMIC DNA]</scope>
    <source>
        <strain evidence="4 5">CPCC 202699</strain>
    </source>
</reference>
<sequence length="776" mass="86423">MLTAYVNESVYDVPTAIETVVSDLASQGGRCREFPSLLSDYRQRRHELETDPTMSQEISSILARTVLRVGLRVAGDIPVLGAVAKEVSGDAVAGQFEKLRDFLVGKFRNYEDVRLILSPVEVFTTALVRDLTAIASSRSFALFVDTYEQTGAFLERWLLDLLAGRYGQLPGNSLITIAGQGALDANRWSDYLPIRTDYPLEPFTNSEVCQLLNDRGVTNAEVVEVILELSGRLPVWVAALASAQPEAVDAIDDPSGSAVERFLKWESDQNRRTAAVHGALPRRLDRDVFAAVAGSQSADEHFAWLRKLPFVMEQADGYRYHEVVRTAMLRVLRRHSVVEWQNRHQSLTAHYRAAKDSLALSGRAALKSRDWQQFTLEESYHFLCAQATAALPEVLGGLVDVIAWHPTLIGPWTQMIEQAGKETNSAAVAELGKALRDSSSANNKDIIALLTKLVDDPMLDIRRRATARHERSIAYRETGRLKEALDDANVAIEICPDDGSIIACRGRIYELMKQYEHALSDFDRAIDLDPKYTWAIISRGNTYRLMGRHQEALADLDRAINLDARHACPIADRGHTYLLMGRYEEAISDFSRAVELDPSHASAIVNRAQIFRLLGRHEEALCDLDRAITLDAKHVCPIVIRGEVYLSMGRNEDALAEFDRAVDIEPRYGWALYLSALAMLALGGADAAYVRLRLAIDCEREKIDTGSLVNLRAFNISVYQLALGNREEAFEQVRNTLACGAEPADIRAVLQDFRQLHAVTGCDVDELTTLLTSNLD</sequence>
<organism evidence="4 5">
    <name type="scientific">Amycolatopsis xylanica</name>
    <dbReference type="NCBI Taxonomy" id="589385"/>
    <lineage>
        <taxon>Bacteria</taxon>
        <taxon>Bacillati</taxon>
        <taxon>Actinomycetota</taxon>
        <taxon>Actinomycetes</taxon>
        <taxon>Pseudonocardiales</taxon>
        <taxon>Pseudonocardiaceae</taxon>
        <taxon>Amycolatopsis</taxon>
    </lineage>
</organism>
<dbReference type="InterPro" id="IPR011990">
    <property type="entry name" value="TPR-like_helical_dom_sf"/>
</dbReference>
<dbReference type="SMART" id="SM00028">
    <property type="entry name" value="TPR"/>
    <property type="match status" value="6"/>
</dbReference>
<dbReference type="SUPFAM" id="SSF48439">
    <property type="entry name" value="Protein prenylyltransferase"/>
    <property type="match status" value="1"/>
</dbReference>
<dbReference type="Gene3D" id="1.25.40.10">
    <property type="entry name" value="Tetratricopeptide repeat domain"/>
    <property type="match status" value="3"/>
</dbReference>
<feature type="repeat" description="TPR" evidence="3">
    <location>
        <begin position="567"/>
        <end position="600"/>
    </location>
</feature>
<evidence type="ECO:0000256" key="1">
    <source>
        <dbReference type="ARBA" id="ARBA00022737"/>
    </source>
</evidence>
<name>A0A1H3RGK1_9PSEU</name>
<evidence type="ECO:0000313" key="4">
    <source>
        <dbReference type="EMBL" id="SDZ24351.1"/>
    </source>
</evidence>
<dbReference type="GO" id="GO:0009279">
    <property type="term" value="C:cell outer membrane"/>
    <property type="evidence" value="ECO:0007669"/>
    <property type="project" value="TreeGrafter"/>
</dbReference>
<dbReference type="InterPro" id="IPR050498">
    <property type="entry name" value="Ycf3"/>
</dbReference>
<dbReference type="Pfam" id="PF00515">
    <property type="entry name" value="TPR_1"/>
    <property type="match status" value="1"/>
</dbReference>
<feature type="repeat" description="TPR" evidence="3">
    <location>
        <begin position="499"/>
        <end position="532"/>
    </location>
</feature>
<dbReference type="PROSITE" id="PS50005">
    <property type="entry name" value="TPR"/>
    <property type="match status" value="6"/>
</dbReference>
<evidence type="ECO:0000313" key="5">
    <source>
        <dbReference type="Proteomes" id="UP000199515"/>
    </source>
</evidence>
<keyword evidence="5" id="KW-1185">Reference proteome</keyword>
<protein>
    <submittedName>
        <fullName evidence="4">Tetratricopeptide repeat-containing protein</fullName>
    </submittedName>
</protein>
<dbReference type="PANTHER" id="PTHR44858">
    <property type="entry name" value="TETRATRICOPEPTIDE REPEAT PROTEIN 6"/>
    <property type="match status" value="1"/>
</dbReference>
<dbReference type="GO" id="GO:0046813">
    <property type="term" value="P:receptor-mediated virion attachment to host cell"/>
    <property type="evidence" value="ECO:0007669"/>
    <property type="project" value="TreeGrafter"/>
</dbReference>
<proteinExistence type="predicted"/>
<feature type="repeat" description="TPR" evidence="3">
    <location>
        <begin position="601"/>
        <end position="634"/>
    </location>
</feature>
<dbReference type="STRING" id="589385.SAMN05421504_11155"/>
<dbReference type="AlphaFoldDB" id="A0A1H3RGK1"/>
<feature type="repeat" description="TPR" evidence="3">
    <location>
        <begin position="635"/>
        <end position="668"/>
    </location>
</feature>
<dbReference type="PROSITE" id="PS50293">
    <property type="entry name" value="TPR_REGION"/>
    <property type="match status" value="1"/>
</dbReference>
<feature type="repeat" description="TPR" evidence="3">
    <location>
        <begin position="465"/>
        <end position="498"/>
    </location>
</feature>
<dbReference type="Pfam" id="PF13181">
    <property type="entry name" value="TPR_8"/>
    <property type="match status" value="4"/>
</dbReference>
<dbReference type="InterPro" id="IPR019734">
    <property type="entry name" value="TPR_rpt"/>
</dbReference>
<evidence type="ECO:0000256" key="3">
    <source>
        <dbReference type="PROSITE-ProRule" id="PRU00339"/>
    </source>
</evidence>
<dbReference type="Proteomes" id="UP000199515">
    <property type="component" value="Unassembled WGS sequence"/>
</dbReference>
<dbReference type="EMBL" id="FNON01000011">
    <property type="protein sequence ID" value="SDZ24351.1"/>
    <property type="molecule type" value="Genomic_DNA"/>
</dbReference>
<dbReference type="PANTHER" id="PTHR44858:SF1">
    <property type="entry name" value="UDP-N-ACETYLGLUCOSAMINE--PEPTIDE N-ACETYLGLUCOSAMINYLTRANSFERASE SPINDLY-RELATED"/>
    <property type="match status" value="1"/>
</dbReference>
<keyword evidence="2 3" id="KW-0802">TPR repeat</keyword>